<keyword evidence="1" id="KW-1188">Viral release from host cell</keyword>
<proteinExistence type="predicted"/>
<gene>
    <name evidence="5" type="ORF">LQV63_04215</name>
</gene>
<dbReference type="GO" id="GO:0006508">
    <property type="term" value="P:proteolysis"/>
    <property type="evidence" value="ECO:0007669"/>
    <property type="project" value="UniProtKB-KW"/>
</dbReference>
<dbReference type="NCBIfam" id="TIGR01543">
    <property type="entry name" value="proheadase_HK97"/>
    <property type="match status" value="1"/>
</dbReference>
<name>A0ABS8YDJ8_9BACL</name>
<dbReference type="InterPro" id="IPR054613">
    <property type="entry name" value="Peptidase_S78_dom"/>
</dbReference>
<keyword evidence="2 5" id="KW-0645">Protease</keyword>
<comment type="caution">
    <text evidence="5">The sequence shown here is derived from an EMBL/GenBank/DDBJ whole genome shotgun (WGS) entry which is preliminary data.</text>
</comment>
<evidence type="ECO:0000259" key="4">
    <source>
        <dbReference type="Pfam" id="PF04586"/>
    </source>
</evidence>
<keyword evidence="6" id="KW-1185">Reference proteome</keyword>
<dbReference type="InterPro" id="IPR006433">
    <property type="entry name" value="Prohead_protease"/>
</dbReference>
<reference evidence="5 6" key="1">
    <citation type="submission" date="2021-11" db="EMBL/GenBank/DDBJ databases">
        <title>Draft genome sequence of Paenibacillus profundus YoMME, a new Gram-positive bacteria with exoelectrogenic properties.</title>
        <authorList>
            <person name="Hubenova Y."/>
            <person name="Hubenova E."/>
            <person name="Manasiev Y."/>
            <person name="Peykov S."/>
            <person name="Mitov M."/>
        </authorList>
    </citation>
    <scope>NUCLEOTIDE SEQUENCE [LARGE SCALE GENOMIC DNA]</scope>
    <source>
        <strain evidence="5 6">YoMME</strain>
    </source>
</reference>
<evidence type="ECO:0000256" key="2">
    <source>
        <dbReference type="ARBA" id="ARBA00022670"/>
    </source>
</evidence>
<dbReference type="Proteomes" id="UP001199916">
    <property type="component" value="Unassembled WGS sequence"/>
</dbReference>
<dbReference type="RefSeq" id="WP_233695762.1">
    <property type="nucleotide sequence ID" value="NZ_JAJNBZ010000002.1"/>
</dbReference>
<keyword evidence="3" id="KW-0378">Hydrolase</keyword>
<dbReference type="GO" id="GO:0008233">
    <property type="term" value="F:peptidase activity"/>
    <property type="evidence" value="ECO:0007669"/>
    <property type="project" value="UniProtKB-KW"/>
</dbReference>
<protein>
    <submittedName>
        <fullName evidence="5">HK97 family phage prohead protease</fullName>
    </submittedName>
</protein>
<evidence type="ECO:0000256" key="3">
    <source>
        <dbReference type="ARBA" id="ARBA00022801"/>
    </source>
</evidence>
<accession>A0ABS8YDJ8</accession>
<dbReference type="EMBL" id="JAJNBZ010000002">
    <property type="protein sequence ID" value="MCE5168518.1"/>
    <property type="molecule type" value="Genomic_DNA"/>
</dbReference>
<evidence type="ECO:0000313" key="5">
    <source>
        <dbReference type="EMBL" id="MCE5168518.1"/>
    </source>
</evidence>
<evidence type="ECO:0000256" key="1">
    <source>
        <dbReference type="ARBA" id="ARBA00022612"/>
    </source>
</evidence>
<sequence length="199" mass="22780">MLKDKEMRLLNNKVEVRAESENEAPKIIGYGLRFGVWSQDLGGFIERIEPSALDGADVSDVRCLIDHESGKILGRTTSGTLRLSVDEFGLRYDADPPDTTYANDLLKVMKRGDINQSSFAFRIDYENDGDEWIYEEESGLYKRTIRKIKRVFDVSVVTYPAYVQADSLVSSRSLESYQNELRRKQEKEKLLLEIDLLGI</sequence>
<organism evidence="5 6">
    <name type="scientific">Paenibacillus profundus</name>
    <dbReference type="NCBI Taxonomy" id="1173085"/>
    <lineage>
        <taxon>Bacteria</taxon>
        <taxon>Bacillati</taxon>
        <taxon>Bacillota</taxon>
        <taxon>Bacilli</taxon>
        <taxon>Bacillales</taxon>
        <taxon>Paenibacillaceae</taxon>
        <taxon>Paenibacillus</taxon>
    </lineage>
</organism>
<dbReference type="Pfam" id="PF04586">
    <property type="entry name" value="Peptidase_S78"/>
    <property type="match status" value="1"/>
</dbReference>
<feature type="domain" description="Prohead serine protease" evidence="4">
    <location>
        <begin position="13"/>
        <end position="178"/>
    </location>
</feature>
<evidence type="ECO:0000313" key="6">
    <source>
        <dbReference type="Proteomes" id="UP001199916"/>
    </source>
</evidence>